<feature type="compositionally biased region" description="Polar residues" evidence="1">
    <location>
        <begin position="88"/>
        <end position="100"/>
    </location>
</feature>
<name>A0A6G1H8E0_9PEZI</name>
<sequence length="225" mass="24962">MMAPRNKSGPPKAAGAQIPTAMDQKVSPQQPHPAKALGAKSNARKQVYLPQNKIDASAAAQKASTTTKVFSTKVPPSSTAAKKLITKQKPSSVKAQSATKESVHPVAKEKALKKEQEKARRKEKEDERQRREVAQREAQAASGYMTSARKRKAMKQRATEHKQIAEEEAAKGIAEEMANREEIKVREEQERTAAEEARVDILPWYSSGRIVSYLAWLFNLDSKTE</sequence>
<evidence type="ECO:0000256" key="1">
    <source>
        <dbReference type="SAM" id="MobiDB-lite"/>
    </source>
</evidence>
<feature type="compositionally biased region" description="Basic and acidic residues" evidence="1">
    <location>
        <begin position="101"/>
        <end position="135"/>
    </location>
</feature>
<gene>
    <name evidence="2" type="ORF">K402DRAFT_17264</name>
</gene>
<accession>A0A6G1H8E0</accession>
<keyword evidence="3" id="KW-1185">Reference proteome</keyword>
<reference evidence="2" key="1">
    <citation type="journal article" date="2020" name="Stud. Mycol.">
        <title>101 Dothideomycetes genomes: a test case for predicting lifestyles and emergence of pathogens.</title>
        <authorList>
            <person name="Haridas S."/>
            <person name="Albert R."/>
            <person name="Binder M."/>
            <person name="Bloem J."/>
            <person name="Labutti K."/>
            <person name="Salamov A."/>
            <person name="Andreopoulos B."/>
            <person name="Baker S."/>
            <person name="Barry K."/>
            <person name="Bills G."/>
            <person name="Bluhm B."/>
            <person name="Cannon C."/>
            <person name="Castanera R."/>
            <person name="Culley D."/>
            <person name="Daum C."/>
            <person name="Ezra D."/>
            <person name="Gonzalez J."/>
            <person name="Henrissat B."/>
            <person name="Kuo A."/>
            <person name="Liang C."/>
            <person name="Lipzen A."/>
            <person name="Lutzoni F."/>
            <person name="Magnuson J."/>
            <person name="Mondo S."/>
            <person name="Nolan M."/>
            <person name="Ohm R."/>
            <person name="Pangilinan J."/>
            <person name="Park H.-J."/>
            <person name="Ramirez L."/>
            <person name="Alfaro M."/>
            <person name="Sun H."/>
            <person name="Tritt A."/>
            <person name="Yoshinaga Y."/>
            <person name="Zwiers L.-H."/>
            <person name="Turgeon B."/>
            <person name="Goodwin S."/>
            <person name="Spatafora J."/>
            <person name="Crous P."/>
            <person name="Grigoriev I."/>
        </authorList>
    </citation>
    <scope>NUCLEOTIDE SEQUENCE</scope>
    <source>
        <strain evidence="2">CBS 113979</strain>
    </source>
</reference>
<protein>
    <submittedName>
        <fullName evidence="2">Uncharacterized protein</fullName>
    </submittedName>
</protein>
<evidence type="ECO:0000313" key="2">
    <source>
        <dbReference type="EMBL" id="KAF1989228.1"/>
    </source>
</evidence>
<dbReference type="AlphaFoldDB" id="A0A6G1H8E0"/>
<organism evidence="2 3">
    <name type="scientific">Aulographum hederae CBS 113979</name>
    <dbReference type="NCBI Taxonomy" id="1176131"/>
    <lineage>
        <taxon>Eukaryota</taxon>
        <taxon>Fungi</taxon>
        <taxon>Dikarya</taxon>
        <taxon>Ascomycota</taxon>
        <taxon>Pezizomycotina</taxon>
        <taxon>Dothideomycetes</taxon>
        <taxon>Pleosporomycetidae</taxon>
        <taxon>Aulographales</taxon>
        <taxon>Aulographaceae</taxon>
    </lineage>
</organism>
<evidence type="ECO:0000313" key="3">
    <source>
        <dbReference type="Proteomes" id="UP000800041"/>
    </source>
</evidence>
<dbReference type="Proteomes" id="UP000800041">
    <property type="component" value="Unassembled WGS sequence"/>
</dbReference>
<dbReference type="EMBL" id="ML977146">
    <property type="protein sequence ID" value="KAF1989228.1"/>
    <property type="molecule type" value="Genomic_DNA"/>
</dbReference>
<proteinExistence type="predicted"/>
<feature type="compositionally biased region" description="Low complexity" evidence="1">
    <location>
        <begin position="56"/>
        <end position="68"/>
    </location>
</feature>
<feature type="region of interest" description="Disordered" evidence="1">
    <location>
        <begin position="1"/>
        <end position="163"/>
    </location>
</feature>